<sequence length="184" mass="20832">MPISIFGLEPDVEAVIFGVISCLLIGFVILVLCFIMTQILIWHRRRQLRHKRRSQGLNDANASDDPHQRQNRRRRGREFFFTKPPRDVLTPAVSNTGFSTEGVVDGEAENGSKKRGRVSDSGIFYFNKGALTANQPYYSPTTSPKKSSLRSKLNRRERYHNASPVQGRCDIKVSGFYDVTAKKA</sequence>
<keyword evidence="3" id="KW-1185">Reference proteome</keyword>
<feature type="region of interest" description="Disordered" evidence="1">
    <location>
        <begin position="53"/>
        <end position="77"/>
    </location>
</feature>
<evidence type="ECO:0000313" key="4">
    <source>
        <dbReference type="WBParaSite" id="nRc.2.0.1.t05802-RA"/>
    </source>
</evidence>
<evidence type="ECO:0000313" key="3">
    <source>
        <dbReference type="Proteomes" id="UP000887565"/>
    </source>
</evidence>
<name>A0A915HW72_ROMCU</name>
<evidence type="ECO:0000256" key="1">
    <source>
        <dbReference type="SAM" id="MobiDB-lite"/>
    </source>
</evidence>
<reference evidence="4" key="1">
    <citation type="submission" date="2022-11" db="UniProtKB">
        <authorList>
            <consortium name="WormBaseParasite"/>
        </authorList>
    </citation>
    <scope>IDENTIFICATION</scope>
</reference>
<organism evidence="3 4">
    <name type="scientific">Romanomermis culicivorax</name>
    <name type="common">Nematode worm</name>
    <dbReference type="NCBI Taxonomy" id="13658"/>
    <lineage>
        <taxon>Eukaryota</taxon>
        <taxon>Metazoa</taxon>
        <taxon>Ecdysozoa</taxon>
        <taxon>Nematoda</taxon>
        <taxon>Enoplea</taxon>
        <taxon>Dorylaimia</taxon>
        <taxon>Mermithida</taxon>
        <taxon>Mermithoidea</taxon>
        <taxon>Mermithidae</taxon>
        <taxon>Romanomermis</taxon>
    </lineage>
</organism>
<dbReference type="AlphaFoldDB" id="A0A915HW72"/>
<protein>
    <submittedName>
        <fullName evidence="4">Uncharacterized protein</fullName>
    </submittedName>
</protein>
<evidence type="ECO:0000256" key="2">
    <source>
        <dbReference type="SAM" id="Phobius"/>
    </source>
</evidence>
<keyword evidence="2" id="KW-0472">Membrane</keyword>
<keyword evidence="2" id="KW-0812">Transmembrane</keyword>
<proteinExistence type="predicted"/>
<keyword evidence="2" id="KW-1133">Transmembrane helix</keyword>
<dbReference type="WBParaSite" id="nRc.2.0.1.t05802-RA">
    <property type="protein sequence ID" value="nRc.2.0.1.t05802-RA"/>
    <property type="gene ID" value="nRc.2.0.1.g05802"/>
</dbReference>
<dbReference type="Proteomes" id="UP000887565">
    <property type="component" value="Unplaced"/>
</dbReference>
<accession>A0A915HW72</accession>
<feature type="compositionally biased region" description="Polar residues" evidence="1">
    <location>
        <begin position="135"/>
        <end position="146"/>
    </location>
</feature>
<feature type="region of interest" description="Disordered" evidence="1">
    <location>
        <begin position="135"/>
        <end position="163"/>
    </location>
</feature>
<feature type="transmembrane region" description="Helical" evidence="2">
    <location>
        <begin position="15"/>
        <end position="42"/>
    </location>
</feature>